<keyword evidence="6" id="KW-0830">Ubiquinone</keyword>
<dbReference type="InterPro" id="IPR029063">
    <property type="entry name" value="SAM-dependent_MTases_sf"/>
</dbReference>
<reference key="1">
    <citation type="journal article" date="2011" name="Mol. Biol. Evol.">
        <title>Unity in variety -- the pan-genome of the Chlamydiae.</title>
        <authorList>
            <person name="Collingro A."/>
            <person name="Tischler P."/>
            <person name="Weinmaier T."/>
            <person name="Penz T."/>
            <person name="Heinz E."/>
            <person name="Brunham R.C."/>
            <person name="Read T.D."/>
            <person name="Bavoil P.M."/>
            <person name="Sachse K."/>
            <person name="Kahane S."/>
            <person name="Friedman M.G."/>
            <person name="Rattei T."/>
            <person name="Myers G.S.A."/>
            <person name="Horn M."/>
        </authorList>
    </citation>
    <scope>NUCLEOTIDE SEQUENCE</scope>
    <source>
        <strain>Z</strain>
    </source>
</reference>
<keyword evidence="7" id="KW-1185">Reference proteome</keyword>
<dbReference type="eggNOG" id="COG2226">
    <property type="taxonomic scope" value="Bacteria"/>
</dbReference>
<dbReference type="KEGG" id="sng:SNE_A14190"/>
<keyword evidence="3 5" id="KW-0808">Transferase</keyword>
<feature type="binding site" evidence="5">
    <location>
        <position position="62"/>
    </location>
    <ligand>
        <name>S-adenosyl-L-methionine</name>
        <dbReference type="ChEBI" id="CHEBI:59789"/>
    </ligand>
</feature>
<sequence length="245" mass="27883">MQAKSKERSRKNVWKMFDQISPKYDLLNHLLSFGADIHWRKKLIQYLPKNPDIRLLDLATGTADQLITIVKKAKQVKSALGIDLSQEMIRLGQRKIIDKPYTHQITLTEGDATDISLGNESVDCVTMSFGIRNVENTEKCLSECMRVLTPRGRLLILEFSIPKNRLIKGCHLFYLRYVLPTIGGLISRQKEAYRYLNETIETFPSGDAFCDLMKKAGFVRVKAHPMTLGVTTLYVGEKVPCKSAF</sequence>
<keyword evidence="2 5" id="KW-0489">Methyltransferase</keyword>
<dbReference type="PROSITE" id="PS51608">
    <property type="entry name" value="SAM_MT_UBIE"/>
    <property type="match status" value="1"/>
</dbReference>
<protein>
    <recommendedName>
        <fullName evidence="5">Demethylmenaquinone methyltransferase</fullName>
        <ecNumber evidence="5">2.1.1.163</ecNumber>
    </recommendedName>
</protein>
<organism evidence="6 7">
    <name type="scientific">Simkania negevensis (strain ATCC VR-1471 / DSM 27360 / Z)</name>
    <dbReference type="NCBI Taxonomy" id="331113"/>
    <lineage>
        <taxon>Bacteria</taxon>
        <taxon>Pseudomonadati</taxon>
        <taxon>Chlamydiota</taxon>
        <taxon>Chlamydiia</taxon>
        <taxon>Parachlamydiales</taxon>
        <taxon>Simkaniaceae</taxon>
        <taxon>Simkania</taxon>
    </lineage>
</organism>
<dbReference type="InterPro" id="IPR004033">
    <property type="entry name" value="UbiE/COQ5_MeTrFase"/>
</dbReference>
<evidence type="ECO:0000256" key="2">
    <source>
        <dbReference type="ARBA" id="ARBA00022603"/>
    </source>
</evidence>
<feature type="binding site" evidence="5">
    <location>
        <position position="83"/>
    </location>
    <ligand>
        <name>S-adenosyl-L-methionine</name>
        <dbReference type="ChEBI" id="CHEBI:59789"/>
    </ligand>
</feature>
<dbReference type="STRING" id="331113.SNE_A14190"/>
<dbReference type="EC" id="2.1.1.163" evidence="5"/>
<dbReference type="PANTHER" id="PTHR43591:SF24">
    <property type="entry name" value="2-METHOXY-6-POLYPRENYL-1,4-BENZOQUINOL METHYLASE, MITOCHONDRIAL"/>
    <property type="match status" value="1"/>
</dbReference>
<feature type="binding site" evidence="5">
    <location>
        <begin position="111"/>
        <end position="112"/>
    </location>
    <ligand>
        <name>S-adenosyl-L-methionine</name>
        <dbReference type="ChEBI" id="CHEBI:59789"/>
    </ligand>
</feature>
<feature type="binding site" evidence="5">
    <location>
        <position position="128"/>
    </location>
    <ligand>
        <name>S-adenosyl-L-methionine</name>
        <dbReference type="ChEBI" id="CHEBI:59789"/>
    </ligand>
</feature>
<dbReference type="PROSITE" id="PS01183">
    <property type="entry name" value="UBIE_1"/>
    <property type="match status" value="1"/>
</dbReference>
<dbReference type="HOGENOM" id="CLU_037990_0_0_0"/>
<comment type="similarity">
    <text evidence="5">Belongs to the class I-like SAM-binding methyltransferase superfamily. MenG/UbiE family.</text>
</comment>
<keyword evidence="1 5" id="KW-0474">Menaquinone biosynthesis</keyword>
<dbReference type="GO" id="GO:0009234">
    <property type="term" value="P:menaquinone biosynthetic process"/>
    <property type="evidence" value="ECO:0007669"/>
    <property type="project" value="UniProtKB-UniRule"/>
</dbReference>
<proteinExistence type="inferred from homology"/>
<dbReference type="RefSeq" id="WP_013943763.1">
    <property type="nucleotide sequence ID" value="NC_015713.1"/>
</dbReference>
<evidence type="ECO:0000256" key="4">
    <source>
        <dbReference type="ARBA" id="ARBA00022691"/>
    </source>
</evidence>
<reference evidence="6 7" key="2">
    <citation type="journal article" date="2011" name="Mol. Biol. Evol.">
        <title>Unity in variety--the pan-genome of the Chlamydiae.</title>
        <authorList>
            <person name="Collingro A."/>
            <person name="Tischler P."/>
            <person name="Weinmaier T."/>
            <person name="Penz T."/>
            <person name="Heinz E."/>
            <person name="Brunham R.C."/>
            <person name="Read T.D."/>
            <person name="Bavoil P.M."/>
            <person name="Sachse K."/>
            <person name="Kahane S."/>
            <person name="Friedman M.G."/>
            <person name="Rattei T."/>
            <person name="Myers G.S."/>
            <person name="Horn M."/>
        </authorList>
    </citation>
    <scope>NUCLEOTIDE SEQUENCE [LARGE SCALE GENOMIC DNA]</scope>
    <source>
        <strain evidence="7">ATCC VR-1471 / Z</strain>
    </source>
</reference>
<dbReference type="NCBIfam" id="TIGR01934">
    <property type="entry name" value="MenG_MenH_UbiE"/>
    <property type="match status" value="1"/>
</dbReference>
<dbReference type="Pfam" id="PF01209">
    <property type="entry name" value="Ubie_methyltran"/>
    <property type="match status" value="1"/>
</dbReference>
<evidence type="ECO:0000256" key="3">
    <source>
        <dbReference type="ARBA" id="ARBA00022679"/>
    </source>
</evidence>
<dbReference type="InterPro" id="IPR023576">
    <property type="entry name" value="UbiE/COQ5_MeTrFase_CS"/>
</dbReference>
<dbReference type="UniPathway" id="UPA00079">
    <property type="reaction ID" value="UER00169"/>
</dbReference>
<dbReference type="Gene3D" id="3.40.50.150">
    <property type="entry name" value="Vaccinia Virus protein VP39"/>
    <property type="match status" value="1"/>
</dbReference>
<evidence type="ECO:0000313" key="6">
    <source>
        <dbReference type="EMBL" id="CCB89296.1"/>
    </source>
</evidence>
<dbReference type="EMBL" id="FR872582">
    <property type="protein sequence ID" value="CCB89296.1"/>
    <property type="molecule type" value="Genomic_DNA"/>
</dbReference>
<dbReference type="SUPFAM" id="SSF53335">
    <property type="entry name" value="S-adenosyl-L-methionine-dependent methyltransferases"/>
    <property type="match status" value="1"/>
</dbReference>
<keyword evidence="4 5" id="KW-0949">S-adenosyl-L-methionine</keyword>
<accession>F8L8Z1</accession>
<evidence type="ECO:0000256" key="1">
    <source>
        <dbReference type="ARBA" id="ARBA00022428"/>
    </source>
</evidence>
<gene>
    <name evidence="6" type="primary">ubiE-A</name>
    <name evidence="5" type="synonym">menG</name>
    <name evidence="6" type="ordered locus">SNE_A14190</name>
</gene>
<comment type="pathway">
    <text evidence="5">Quinol/quinone metabolism; menaquinone biosynthesis; menaquinol from 1,4-dihydroxy-2-naphthoate: step 2/2.</text>
</comment>
<dbReference type="PANTHER" id="PTHR43591">
    <property type="entry name" value="METHYLTRANSFERASE"/>
    <property type="match status" value="1"/>
</dbReference>
<dbReference type="HAMAP" id="MF_01813">
    <property type="entry name" value="MenG_UbiE_methyltr"/>
    <property type="match status" value="1"/>
</dbReference>
<comment type="function">
    <text evidence="5">Methyltransferase required for the conversion of demethylmenaquinol (DMKH2) to menaquinol (MKH2).</text>
</comment>
<dbReference type="Proteomes" id="UP000000496">
    <property type="component" value="Chromosome gsn.131"/>
</dbReference>
<dbReference type="AlphaFoldDB" id="F8L8Z1"/>
<dbReference type="CDD" id="cd02440">
    <property type="entry name" value="AdoMet_MTases"/>
    <property type="match status" value="1"/>
</dbReference>
<dbReference type="NCBIfam" id="NF001244">
    <property type="entry name" value="PRK00216.1-5"/>
    <property type="match status" value="1"/>
</dbReference>
<name>F8L8Z1_SIMNZ</name>
<evidence type="ECO:0000256" key="5">
    <source>
        <dbReference type="HAMAP-Rule" id="MF_01813"/>
    </source>
</evidence>
<dbReference type="GO" id="GO:0043770">
    <property type="term" value="F:demethylmenaquinone methyltransferase activity"/>
    <property type="evidence" value="ECO:0007669"/>
    <property type="project" value="UniProtKB-UniRule"/>
</dbReference>
<dbReference type="GO" id="GO:0032259">
    <property type="term" value="P:methylation"/>
    <property type="evidence" value="ECO:0007669"/>
    <property type="project" value="UniProtKB-KW"/>
</dbReference>
<comment type="catalytic activity">
    <reaction evidence="5">
        <text>a 2-demethylmenaquinol + S-adenosyl-L-methionine = a menaquinol + S-adenosyl-L-homocysteine + H(+)</text>
        <dbReference type="Rhea" id="RHEA:42640"/>
        <dbReference type="Rhea" id="RHEA-COMP:9539"/>
        <dbReference type="Rhea" id="RHEA-COMP:9563"/>
        <dbReference type="ChEBI" id="CHEBI:15378"/>
        <dbReference type="ChEBI" id="CHEBI:18151"/>
        <dbReference type="ChEBI" id="CHEBI:55437"/>
        <dbReference type="ChEBI" id="CHEBI:57856"/>
        <dbReference type="ChEBI" id="CHEBI:59789"/>
        <dbReference type="EC" id="2.1.1.163"/>
    </reaction>
</comment>
<evidence type="ECO:0000313" key="7">
    <source>
        <dbReference type="Proteomes" id="UP000000496"/>
    </source>
</evidence>